<dbReference type="AlphaFoldDB" id="A0A1G5AD45"/>
<dbReference type="PANTHER" id="PTHR23133:SF2">
    <property type="entry name" value="IMIDAZOLEGLYCEROL-PHOSPHATE DEHYDRATASE"/>
    <property type="match status" value="1"/>
</dbReference>
<dbReference type="PANTHER" id="PTHR23133">
    <property type="entry name" value="IMIDAZOLEGLYCEROL-PHOSPHATE DEHYDRATASE HIS7"/>
    <property type="match status" value="1"/>
</dbReference>
<dbReference type="InterPro" id="IPR000807">
    <property type="entry name" value="ImidazoleglycerolP_deHydtase"/>
</dbReference>
<keyword evidence="3 6" id="KW-0028">Amino-acid biosynthesis</keyword>
<gene>
    <name evidence="6" type="primary">hisB</name>
    <name evidence="8" type="ORF">SAMN03080606_00067</name>
</gene>
<evidence type="ECO:0000313" key="8">
    <source>
        <dbReference type="EMBL" id="SCX75802.1"/>
    </source>
</evidence>
<dbReference type="PROSITE" id="PS00955">
    <property type="entry name" value="IGP_DEHYDRATASE_2"/>
    <property type="match status" value="1"/>
</dbReference>
<dbReference type="Gene3D" id="3.30.230.40">
    <property type="entry name" value="Imidazole glycerol phosphate dehydratase, domain 1"/>
    <property type="match status" value="2"/>
</dbReference>
<keyword evidence="5 6" id="KW-0456">Lyase</keyword>
<keyword evidence="6" id="KW-0963">Cytoplasm</keyword>
<name>A0A1G5AD45_9FIRM</name>
<proteinExistence type="inferred from homology"/>
<dbReference type="UniPathway" id="UPA00031">
    <property type="reaction ID" value="UER00011"/>
</dbReference>
<dbReference type="EMBL" id="FMUS01000001">
    <property type="protein sequence ID" value="SCX75802.1"/>
    <property type="molecule type" value="Genomic_DNA"/>
</dbReference>
<evidence type="ECO:0000256" key="7">
    <source>
        <dbReference type="RuleBase" id="RU000599"/>
    </source>
</evidence>
<dbReference type="InterPro" id="IPR020565">
    <property type="entry name" value="ImidazoleglycerP_deHydtase_CS"/>
</dbReference>
<keyword evidence="4 6" id="KW-0368">Histidine biosynthesis</keyword>
<dbReference type="FunFam" id="3.30.230.40:FF:000001">
    <property type="entry name" value="Imidazoleglycerol-phosphate dehydratase HisB"/>
    <property type="match status" value="1"/>
</dbReference>
<evidence type="ECO:0000256" key="5">
    <source>
        <dbReference type="ARBA" id="ARBA00023239"/>
    </source>
</evidence>
<dbReference type="InterPro" id="IPR020568">
    <property type="entry name" value="Ribosomal_Su5_D2-typ_SF"/>
</dbReference>
<evidence type="ECO:0000256" key="4">
    <source>
        <dbReference type="ARBA" id="ARBA00023102"/>
    </source>
</evidence>
<dbReference type="GO" id="GO:0004424">
    <property type="term" value="F:imidazoleglycerol-phosphate dehydratase activity"/>
    <property type="evidence" value="ECO:0007669"/>
    <property type="project" value="UniProtKB-UniRule"/>
</dbReference>
<dbReference type="OrthoDB" id="9790411at2"/>
<dbReference type="HAMAP" id="MF_00076">
    <property type="entry name" value="HisB"/>
    <property type="match status" value="1"/>
</dbReference>
<dbReference type="FunFam" id="3.30.230.40:FF:000003">
    <property type="entry name" value="Imidazoleglycerol-phosphate dehydratase HisB"/>
    <property type="match status" value="1"/>
</dbReference>
<dbReference type="NCBIfam" id="NF002111">
    <property type="entry name" value="PRK00951.2-1"/>
    <property type="match status" value="1"/>
</dbReference>
<dbReference type="STRING" id="1120976.SAMN03080606_00067"/>
<sequence length="195" mass="21934">MERRYTGKRKTNETEIEITLDIDGEGNGTIETGIGFFDHMLEQVAKHGLIDIELKAVGDLNVDFHHTVEDVGIVLGEAIKAATTDKKGIKRYSTIYTPMDEALSMISIDASGRPFIYFDVKYTGERVGSFEVELVEEFFRAVAMKAEITLHINNLYGRNNHHIIESIFKAFGRAVREAYTIDDRIKGVMSTKGIL</sequence>
<dbReference type="InterPro" id="IPR038494">
    <property type="entry name" value="IGPD_sf"/>
</dbReference>
<dbReference type="Pfam" id="PF00475">
    <property type="entry name" value="IGPD"/>
    <property type="match status" value="1"/>
</dbReference>
<comment type="pathway">
    <text evidence="1 6 7">Amino-acid biosynthesis; L-histidine biosynthesis; L-histidine from 5-phospho-alpha-D-ribose 1-diphosphate: step 6/9.</text>
</comment>
<dbReference type="GO" id="GO:0005737">
    <property type="term" value="C:cytoplasm"/>
    <property type="evidence" value="ECO:0007669"/>
    <property type="project" value="UniProtKB-SubCell"/>
</dbReference>
<evidence type="ECO:0000256" key="3">
    <source>
        <dbReference type="ARBA" id="ARBA00022605"/>
    </source>
</evidence>
<dbReference type="SUPFAM" id="SSF54211">
    <property type="entry name" value="Ribosomal protein S5 domain 2-like"/>
    <property type="match status" value="2"/>
</dbReference>
<protein>
    <recommendedName>
        <fullName evidence="2 6">Imidazoleglycerol-phosphate dehydratase</fullName>
        <shortName evidence="6">IGPD</shortName>
        <ecNumber evidence="6 7">4.2.1.19</ecNumber>
    </recommendedName>
</protein>
<comment type="subcellular location">
    <subcellularLocation>
        <location evidence="6 7">Cytoplasm</location>
    </subcellularLocation>
</comment>
<dbReference type="GO" id="GO:0000105">
    <property type="term" value="P:L-histidine biosynthetic process"/>
    <property type="evidence" value="ECO:0007669"/>
    <property type="project" value="UniProtKB-UniRule"/>
</dbReference>
<dbReference type="Proteomes" id="UP000198636">
    <property type="component" value="Unassembled WGS sequence"/>
</dbReference>
<evidence type="ECO:0000256" key="6">
    <source>
        <dbReference type="HAMAP-Rule" id="MF_00076"/>
    </source>
</evidence>
<dbReference type="CDD" id="cd07914">
    <property type="entry name" value="IGPD"/>
    <property type="match status" value="1"/>
</dbReference>
<reference evidence="8 9" key="1">
    <citation type="submission" date="2016-10" db="EMBL/GenBank/DDBJ databases">
        <authorList>
            <person name="de Groot N.N."/>
        </authorList>
    </citation>
    <scope>NUCLEOTIDE SEQUENCE [LARGE SCALE GENOMIC DNA]</scope>
    <source>
        <strain evidence="8 9">DSM 18978</strain>
    </source>
</reference>
<dbReference type="PROSITE" id="PS00954">
    <property type="entry name" value="IGP_DEHYDRATASE_1"/>
    <property type="match status" value="1"/>
</dbReference>
<organism evidence="8 9">
    <name type="scientific">Alkaliphilus peptidifermentans DSM 18978</name>
    <dbReference type="NCBI Taxonomy" id="1120976"/>
    <lineage>
        <taxon>Bacteria</taxon>
        <taxon>Bacillati</taxon>
        <taxon>Bacillota</taxon>
        <taxon>Clostridia</taxon>
        <taxon>Peptostreptococcales</taxon>
        <taxon>Natronincolaceae</taxon>
        <taxon>Alkaliphilus</taxon>
    </lineage>
</organism>
<evidence type="ECO:0000256" key="1">
    <source>
        <dbReference type="ARBA" id="ARBA00005047"/>
    </source>
</evidence>
<accession>A0A1G5AD45</accession>
<comment type="catalytic activity">
    <reaction evidence="6 7">
        <text>D-erythro-1-(imidazol-4-yl)glycerol 3-phosphate = 3-(imidazol-4-yl)-2-oxopropyl phosphate + H2O</text>
        <dbReference type="Rhea" id="RHEA:11040"/>
        <dbReference type="ChEBI" id="CHEBI:15377"/>
        <dbReference type="ChEBI" id="CHEBI:57766"/>
        <dbReference type="ChEBI" id="CHEBI:58278"/>
        <dbReference type="EC" id="4.2.1.19"/>
    </reaction>
</comment>
<dbReference type="EC" id="4.2.1.19" evidence="6 7"/>
<evidence type="ECO:0000256" key="2">
    <source>
        <dbReference type="ARBA" id="ARBA00016664"/>
    </source>
</evidence>
<dbReference type="NCBIfam" id="NF002114">
    <property type="entry name" value="PRK00951.2-4"/>
    <property type="match status" value="1"/>
</dbReference>
<evidence type="ECO:0000313" key="9">
    <source>
        <dbReference type="Proteomes" id="UP000198636"/>
    </source>
</evidence>
<keyword evidence="9" id="KW-1185">Reference proteome</keyword>
<comment type="similarity">
    <text evidence="6 7">Belongs to the imidazoleglycerol-phosphate dehydratase family.</text>
</comment>